<dbReference type="InterPro" id="IPR011009">
    <property type="entry name" value="Kinase-like_dom_sf"/>
</dbReference>
<reference evidence="16" key="3">
    <citation type="submission" date="2015-04" db="UniProtKB">
        <authorList>
            <consortium name="EnsemblPlants"/>
        </authorList>
    </citation>
    <scope>IDENTIFICATION</scope>
</reference>
<evidence type="ECO:0000256" key="9">
    <source>
        <dbReference type="ARBA" id="ARBA00022989"/>
    </source>
</evidence>
<dbReference type="SUPFAM" id="SSF56112">
    <property type="entry name" value="Protein kinase-like (PK-like)"/>
    <property type="match status" value="4"/>
</dbReference>
<dbReference type="GO" id="GO:0004674">
    <property type="term" value="F:protein serine/threonine kinase activity"/>
    <property type="evidence" value="ECO:0007669"/>
    <property type="project" value="UniProtKB-KW"/>
</dbReference>
<name>A0A0D9UW39_9ORYZ</name>
<accession>A0A0D9UW39</accession>
<dbReference type="EnsemblPlants" id="LPERR01G01080.1">
    <property type="protein sequence ID" value="LPERR01G01080.1"/>
    <property type="gene ID" value="LPERR01G01080"/>
</dbReference>
<dbReference type="Gene3D" id="1.10.510.10">
    <property type="entry name" value="Transferase(Phosphotransferase) domain 1"/>
    <property type="match status" value="4"/>
</dbReference>
<dbReference type="PROSITE" id="PS00107">
    <property type="entry name" value="PROTEIN_KINASE_ATP"/>
    <property type="match status" value="3"/>
</dbReference>
<dbReference type="InterPro" id="IPR000719">
    <property type="entry name" value="Prot_kinase_dom"/>
</dbReference>
<dbReference type="Pfam" id="PF13947">
    <property type="entry name" value="GUB_WAK_bind"/>
    <property type="match status" value="4"/>
</dbReference>
<reference evidence="16 17" key="1">
    <citation type="submission" date="2012-08" db="EMBL/GenBank/DDBJ databases">
        <title>Oryza genome evolution.</title>
        <authorList>
            <person name="Wing R.A."/>
        </authorList>
    </citation>
    <scope>NUCLEOTIDE SEQUENCE</scope>
</reference>
<keyword evidence="6 12" id="KW-0547">Nucleotide-binding</keyword>
<dbReference type="Proteomes" id="UP000032180">
    <property type="component" value="Chromosome 1"/>
</dbReference>
<proteinExistence type="predicted"/>
<keyword evidence="7" id="KW-0418">Kinase</keyword>
<feature type="domain" description="Protein kinase" evidence="15">
    <location>
        <begin position="321"/>
        <end position="608"/>
    </location>
</feature>
<dbReference type="InterPro" id="IPR008271">
    <property type="entry name" value="Ser/Thr_kinase_AS"/>
</dbReference>
<evidence type="ECO:0000256" key="13">
    <source>
        <dbReference type="SAM" id="MobiDB-lite"/>
    </source>
</evidence>
<evidence type="ECO:0000256" key="7">
    <source>
        <dbReference type="ARBA" id="ARBA00022777"/>
    </source>
</evidence>
<evidence type="ECO:0000256" key="14">
    <source>
        <dbReference type="SAM" id="Phobius"/>
    </source>
</evidence>
<dbReference type="FunFam" id="3.30.200.20:FF:000178">
    <property type="entry name" value="serine/threonine-protein kinase PBS1-like"/>
    <property type="match status" value="3"/>
</dbReference>
<dbReference type="GO" id="GO:0005524">
    <property type="term" value="F:ATP binding"/>
    <property type="evidence" value="ECO:0007669"/>
    <property type="project" value="UniProtKB-UniRule"/>
</dbReference>
<keyword evidence="11" id="KW-0325">Glycoprotein</keyword>
<evidence type="ECO:0000313" key="16">
    <source>
        <dbReference type="EnsemblPlants" id="LPERR01G01080.1"/>
    </source>
</evidence>
<dbReference type="InterPro" id="IPR001245">
    <property type="entry name" value="Ser-Thr/Tyr_kinase_cat_dom"/>
</dbReference>
<dbReference type="GO" id="GO:0016020">
    <property type="term" value="C:membrane"/>
    <property type="evidence" value="ECO:0007669"/>
    <property type="project" value="UniProtKB-SubCell"/>
</dbReference>
<reference evidence="17" key="2">
    <citation type="submission" date="2013-12" db="EMBL/GenBank/DDBJ databases">
        <authorList>
            <person name="Yu Y."/>
            <person name="Lee S."/>
            <person name="de Baynast K."/>
            <person name="Wissotski M."/>
            <person name="Liu L."/>
            <person name="Talag J."/>
            <person name="Goicoechea J."/>
            <person name="Angelova A."/>
            <person name="Jetty R."/>
            <person name="Kudrna D."/>
            <person name="Golser W."/>
            <person name="Rivera L."/>
            <person name="Zhang J."/>
            <person name="Wing R."/>
        </authorList>
    </citation>
    <scope>NUCLEOTIDE SEQUENCE</scope>
</reference>
<dbReference type="Pfam" id="PF07714">
    <property type="entry name" value="PK_Tyr_Ser-Thr"/>
    <property type="match status" value="2"/>
</dbReference>
<dbReference type="PROSITE" id="PS00108">
    <property type="entry name" value="PROTEIN_KINASE_ST"/>
    <property type="match status" value="3"/>
</dbReference>
<dbReference type="PROSITE" id="PS50011">
    <property type="entry name" value="PROTEIN_KINASE_DOM"/>
    <property type="match status" value="4"/>
</dbReference>
<keyword evidence="3" id="KW-0808">Transferase</keyword>
<feature type="domain" description="Protein kinase" evidence="15">
    <location>
        <begin position="2167"/>
        <end position="2451"/>
    </location>
</feature>
<feature type="domain" description="Protein kinase" evidence="15">
    <location>
        <begin position="1467"/>
        <end position="1751"/>
    </location>
</feature>
<keyword evidence="9 14" id="KW-1133">Transmembrane helix</keyword>
<feature type="transmembrane region" description="Helical" evidence="14">
    <location>
        <begin position="267"/>
        <end position="286"/>
    </location>
</feature>
<evidence type="ECO:0000256" key="6">
    <source>
        <dbReference type="ARBA" id="ARBA00022741"/>
    </source>
</evidence>
<feature type="binding site" evidence="12">
    <location>
        <position position="350"/>
    </location>
    <ligand>
        <name>ATP</name>
        <dbReference type="ChEBI" id="CHEBI:30616"/>
    </ligand>
</feature>
<keyword evidence="2" id="KW-0723">Serine/threonine-protein kinase</keyword>
<feature type="region of interest" description="Disordered" evidence="13">
    <location>
        <begin position="1"/>
        <end position="26"/>
    </location>
</feature>
<evidence type="ECO:0000256" key="3">
    <source>
        <dbReference type="ARBA" id="ARBA00022679"/>
    </source>
</evidence>
<evidence type="ECO:0000256" key="8">
    <source>
        <dbReference type="ARBA" id="ARBA00022840"/>
    </source>
</evidence>
<dbReference type="FunFam" id="1.10.510.10:FF:000590">
    <property type="entry name" value="PR5-like receptor kinase"/>
    <property type="match status" value="2"/>
</dbReference>
<feature type="binding site" evidence="12">
    <location>
        <position position="1496"/>
    </location>
    <ligand>
        <name>ATP</name>
        <dbReference type="ChEBI" id="CHEBI:30616"/>
    </ligand>
</feature>
<keyword evidence="4 14" id="KW-0812">Transmembrane</keyword>
<keyword evidence="10 14" id="KW-0472">Membrane</keyword>
<dbReference type="eggNOG" id="KOG1187">
    <property type="taxonomic scope" value="Eukaryota"/>
</dbReference>
<dbReference type="InterPro" id="IPR025287">
    <property type="entry name" value="WAK_GUB"/>
</dbReference>
<evidence type="ECO:0000256" key="5">
    <source>
        <dbReference type="ARBA" id="ARBA00022729"/>
    </source>
</evidence>
<evidence type="ECO:0000256" key="10">
    <source>
        <dbReference type="ARBA" id="ARBA00023136"/>
    </source>
</evidence>
<comment type="subcellular location">
    <subcellularLocation>
        <location evidence="1">Membrane</location>
        <topology evidence="1">Single-pass type I membrane protein</topology>
    </subcellularLocation>
</comment>
<dbReference type="Gramene" id="LPERR01G01080.1">
    <property type="protein sequence ID" value="LPERR01G01080.1"/>
    <property type="gene ID" value="LPERR01G01080"/>
</dbReference>
<dbReference type="InterPro" id="IPR045874">
    <property type="entry name" value="LRK10/LRL21-25-like"/>
</dbReference>
<dbReference type="Pfam" id="PF00069">
    <property type="entry name" value="Pkinase"/>
    <property type="match status" value="2"/>
</dbReference>
<dbReference type="Gene3D" id="3.30.200.20">
    <property type="entry name" value="Phosphorylase Kinase, domain 1"/>
    <property type="match status" value="3"/>
</dbReference>
<evidence type="ECO:0000313" key="17">
    <source>
        <dbReference type="Proteomes" id="UP000032180"/>
    </source>
</evidence>
<feature type="transmembrane region" description="Helical" evidence="14">
    <location>
        <begin position="104"/>
        <end position="123"/>
    </location>
</feature>
<evidence type="ECO:0000256" key="11">
    <source>
        <dbReference type="ARBA" id="ARBA00023180"/>
    </source>
</evidence>
<dbReference type="SMART" id="SM00220">
    <property type="entry name" value="S_TKc"/>
    <property type="match status" value="3"/>
</dbReference>
<dbReference type="HOGENOM" id="CLU_227001_0_0_1"/>
<feature type="domain" description="Protein kinase" evidence="15">
    <location>
        <begin position="852"/>
        <end position="1095"/>
    </location>
</feature>
<evidence type="ECO:0000256" key="12">
    <source>
        <dbReference type="PROSITE-ProRule" id="PRU10141"/>
    </source>
</evidence>
<evidence type="ECO:0000256" key="4">
    <source>
        <dbReference type="ARBA" id="ARBA00022692"/>
    </source>
</evidence>
<evidence type="ECO:0000256" key="2">
    <source>
        <dbReference type="ARBA" id="ARBA00022527"/>
    </source>
</evidence>
<organism evidence="16 17">
    <name type="scientific">Leersia perrieri</name>
    <dbReference type="NCBI Taxonomy" id="77586"/>
    <lineage>
        <taxon>Eukaryota</taxon>
        <taxon>Viridiplantae</taxon>
        <taxon>Streptophyta</taxon>
        <taxon>Embryophyta</taxon>
        <taxon>Tracheophyta</taxon>
        <taxon>Spermatophyta</taxon>
        <taxon>Magnoliopsida</taxon>
        <taxon>Liliopsida</taxon>
        <taxon>Poales</taxon>
        <taxon>Poaceae</taxon>
        <taxon>BOP clade</taxon>
        <taxon>Oryzoideae</taxon>
        <taxon>Oryzeae</taxon>
        <taxon>Oryzinae</taxon>
        <taxon>Leersia</taxon>
    </lineage>
</organism>
<keyword evidence="5" id="KW-0732">Signal</keyword>
<dbReference type="STRING" id="77586.A0A0D9UW39"/>
<dbReference type="InterPro" id="IPR017441">
    <property type="entry name" value="Protein_kinase_ATP_BS"/>
</dbReference>
<feature type="binding site" evidence="12">
    <location>
        <position position="2196"/>
    </location>
    <ligand>
        <name>ATP</name>
        <dbReference type="ChEBI" id="CHEBI:30616"/>
    </ligand>
</feature>
<protein>
    <recommendedName>
        <fullName evidence="15">Protein kinase domain-containing protein</fullName>
    </recommendedName>
</protein>
<sequence>MEERMIHSGRQGSNERGSYNDDDEATLSSIRGRNDVVEVAKAGCDLAVPEQGGGGGGVLQQQGGGPWPCEGEYPCAIFLFAHFLGWHCYLTIRLSPAMLMPGAFRRSASLQAIVFFCVLALLIRFRDKADAHISPAANLSNVSSPFRRRGDPSYCGAPSYELACADSNATIQIDKATYLVTDINYNDQNFWQHGKMEVMRMFSGGFINFLKGLISESSGEQTGHRFLHIVGSINSYFLICARRHAVQVPLPFTVLMRLQQYVLNARSIYSVTTHMLLGLIFLAYVYRKATMKVDEVEKFLRMQQMLTPARYAYTDITAISSHFRDKLGQGGYGSVYKGVLLAGDIQVAIKMLKGDSSCNGEEFISEVSTIGRIHHVNVVRLVGFCSEEIRRALVYEYMPQGSLDKYIFSSESFSWDKLNEIALGIARGINYLHQEGSKTSSIVHLPPVVILATHPTLSVFKDLSCSSGKAAIQINTRTYHVTSINYTDSSFLVFDPTMLDGTNNSCPLPYSDHLPYMEWGRWERPIDPYGFIDLATTVSSAWACFVNCSRAIADNTRPDNWPCYRPITCMPANNSFVFVSFAAKVVELQPSCRYLGIDTGFISNNSQLQNLQNASYTDTIGFIRKGFRVQFPINRRDQVRVSTTRCLNDSVRYFKEKLSRAGIPNLIHALSWSEIHFMADCLSVDASTKKMKGFRVRFPCRANYGYDRTSLLGCLNDSKRKGQKAQLFPFTYYPVYNVVICRYFKEHASRPSILNLTSVLFWSEAYPVVECEYGASKKDIISFVTIVLAIDIAKFHFVLFRFVFAPLVVFTFLAHKYWKTTITIDAVEKFLRMQHMIGPTRYAYTDIIAITSNFRDKLGQGGYGSVYKGVLLPGNVHIATKMLTGSSSCNGDEFISEVSTIGRIQHVNVVRLVGFCSKEMRRALVYEMQILHFDIKPHNILLDDNFVPKVADFGLAKLYPRDNNFVPVSAARGTVGYIAPEMISRSFGVISSKSDDYSFGMLLLEMAGGRRNADPNAANSSQAYYPSRVYRQLTRQETCEITELVVDMHELEKKLCVIGLWCIQMRSCDRPTMSEVIEMLEGDSDDLHVPPRPFFCDDEQFPGVESYNMTSELTAISEEHEDNDDESICLFQSQQTRNQLASCNAAMVIPPGTHCSHGEIHCSSPFYYHAHLAQSSSAADVGGGQNNNLQYCPPSSCGHLLNLSYPFRLQGDSRDCVRTPRPWYNLSCSSSGKAMIQIDTNTYYVTSINYTTNDFLVIDANLQDDNTNSSCQFPRSDHLAYSHWPVDGGKERRIDSFGFVDLSIAFDNAWACFVNCSRAITDIMPWYRPVTCLRPNNSFVFISFYRCAVGELQPSCRYMYMIPFDAPHISNYSQLQNASYTDIIGFIRKGIRVLFPSYHYQPFSLNSTECLKDSMGFVLLPLLIFTLLAHKYWKTRITIDAVEKFLQMQNMVGPTRYAYTDIIAITSHFRDKLGQGGYGSVYKGVLLPGTVHIAVKMLTGSSSCNGDEFISEVSTIGRIHHINVVHLVGFCSEEMRRALVYEYMPRGSLEKYIFSSDKSFSWDKLNEIALGIARGINYLHQGCEMQILHFDIKPHNILLDENFVPKVADFGLAKLYPRDKSFVPVSAARGTIGYIAPEMISRSFGAISSKSDVYSFGMLLMEMVGGRRNADPNAANSSQAYYPSRVYKQLTQRETCEISDAIEMHELEKKLCIIGLWCIQMRSSDRPTMSEVIEMLEGDGDDLQVPPRPFFCDDEQHPGVESYNMTSELTAISEEHEENDDESICLFQSQQHRLDPSEQKPRRRTIFEKRAGGVEACDCERDNGQDCTLGKPHEDAADVGGGQNQQYCPSSCGDLHNLSYPFRLQGDTRECVRTPRPWYDLSCSSSGKATIQINTTTYYVTSINYTTEDFSVVDTTMQDYDTNSNCLLPRSDHSPNTDWPLSMWDLRADSYGFFDLATAYESSWACFVNCSRPIANTTMPPYRPIACLPANNSYVYINPFHGCILGHLQPSCRYLSVIPLDDRNISYSQLQNATYTDIIGFMKKGFRVQFPIDHHVQNGMSTTQCLNDSMRYFREHISGPSIMNLTRAIFWSDIYFADCRATDHVYTAKLMSIVKVLCRLVLGSLVVFTHKYWKTRITIDAVEKFLWMQQMIGPMRYAYTDIIAITTHFRDKLGQGGYGYVYKGVLLPGNVHVAVKMLSGNSNCNGDEFISEVSTIGRIHHINVVRLIGFCSEEMRRALVYEYMPRGSLEKYIFSLEKSFSWDKLDEIALGIARGINYLHQGCEMQILHFDIKPHNILLDDNFVPKVADFGLAKLYPRDKSYVPVSAARGTIGYIAPEMISRSFGAISSKSDVYSFGMLLLEMAGGRRNADPDAANSSLAYYPSRVYRQLTRQETCGISEIVDMHKLEKKLCVVGLWCIQMRSSDRPTMSEVIEMLESDSDDLQVPPKPFFCDDEQHPGVESYPLSSDLTAISEAQEDDDDDSIFSPPPPICSIAGHRLQCCSAMASPNYAVASASLSSLIAFPDRSCHLPLFKLETFILEAAMASSIAFQHSTTYSLQLQAFIFCSLVAVVTAQVGGQNHCPTFSCGGLQNISYPFRQPGDPIECGVPTYQLDCSSGKAMIWINTGRYYVTSINNTDSSFQVVDANMQDSTNSSCPLPVWGQHPYTSEDWLIDSDGFGELAPCLLSLASACFLNCSRPLTDYRWYKPVTCLSGSRVFFSVTYGSCDFYGVPSSCGYLAMVPFDYERGLSDFFFFWRGETYWT</sequence>
<dbReference type="PANTHER" id="PTHR27009">
    <property type="entry name" value="RUST RESISTANCE KINASE LR10-RELATED"/>
    <property type="match status" value="1"/>
</dbReference>
<keyword evidence="8 12" id="KW-0067">ATP-binding</keyword>
<dbReference type="GO" id="GO:0030247">
    <property type="term" value="F:polysaccharide binding"/>
    <property type="evidence" value="ECO:0007669"/>
    <property type="project" value="InterPro"/>
</dbReference>
<evidence type="ECO:0000259" key="15">
    <source>
        <dbReference type="PROSITE" id="PS50011"/>
    </source>
</evidence>
<keyword evidence="17" id="KW-1185">Reference proteome</keyword>
<evidence type="ECO:0000256" key="1">
    <source>
        <dbReference type="ARBA" id="ARBA00004479"/>
    </source>
</evidence>